<name>A0ABW7TSM8_9NOCA</name>
<dbReference type="GeneID" id="93507751"/>
<dbReference type="RefSeq" id="WP_033246517.1">
    <property type="nucleotide sequence ID" value="NZ_JBIRUQ010000006.1"/>
</dbReference>
<proteinExistence type="predicted"/>
<gene>
    <name evidence="1" type="ORF">ACH4WX_24160</name>
</gene>
<accession>A0ABW7TSM8</accession>
<protein>
    <submittedName>
        <fullName evidence="1">Uncharacterized protein</fullName>
    </submittedName>
</protein>
<dbReference type="Proteomes" id="UP001611263">
    <property type="component" value="Unassembled WGS sequence"/>
</dbReference>
<comment type="caution">
    <text evidence="1">The sequence shown here is derived from an EMBL/GenBank/DDBJ whole genome shotgun (WGS) entry which is preliminary data.</text>
</comment>
<sequence length="119" mass="13326">MSSYLVVQLYCTAVQADSVRAAATAELTKYTEFGQTQVGLKQEAETDYEMHLNWAREHPGQDSGDRAYYLLEMTSPVDIPESLLREAEDNITDWIGSTYNDNDNVEVPWASRAGTTLQA</sequence>
<organism evidence="1 2">
    <name type="scientific">Nocardia carnea</name>
    <dbReference type="NCBI Taxonomy" id="37328"/>
    <lineage>
        <taxon>Bacteria</taxon>
        <taxon>Bacillati</taxon>
        <taxon>Actinomycetota</taxon>
        <taxon>Actinomycetes</taxon>
        <taxon>Mycobacteriales</taxon>
        <taxon>Nocardiaceae</taxon>
        <taxon>Nocardia</taxon>
    </lineage>
</organism>
<evidence type="ECO:0000313" key="1">
    <source>
        <dbReference type="EMBL" id="MFI1463825.1"/>
    </source>
</evidence>
<dbReference type="EMBL" id="JBIRUQ010000006">
    <property type="protein sequence ID" value="MFI1463825.1"/>
    <property type="molecule type" value="Genomic_DNA"/>
</dbReference>
<evidence type="ECO:0000313" key="2">
    <source>
        <dbReference type="Proteomes" id="UP001611263"/>
    </source>
</evidence>
<keyword evidence="2" id="KW-1185">Reference proteome</keyword>
<reference evidence="1 2" key="1">
    <citation type="submission" date="2024-10" db="EMBL/GenBank/DDBJ databases">
        <title>The Natural Products Discovery Center: Release of the First 8490 Sequenced Strains for Exploring Actinobacteria Biosynthetic Diversity.</title>
        <authorList>
            <person name="Kalkreuter E."/>
            <person name="Kautsar S.A."/>
            <person name="Yang D."/>
            <person name="Bader C.D."/>
            <person name="Teijaro C.N."/>
            <person name="Fluegel L."/>
            <person name="Davis C.M."/>
            <person name="Simpson J.R."/>
            <person name="Lauterbach L."/>
            <person name="Steele A.D."/>
            <person name="Gui C."/>
            <person name="Meng S."/>
            <person name="Li G."/>
            <person name="Viehrig K."/>
            <person name="Ye F."/>
            <person name="Su P."/>
            <person name="Kiefer A.F."/>
            <person name="Nichols A."/>
            <person name="Cepeda A.J."/>
            <person name="Yan W."/>
            <person name="Fan B."/>
            <person name="Jiang Y."/>
            <person name="Adhikari A."/>
            <person name="Zheng C.-J."/>
            <person name="Schuster L."/>
            <person name="Cowan T.M."/>
            <person name="Smanski M.J."/>
            <person name="Chevrette M.G."/>
            <person name="De Carvalho L.P.S."/>
            <person name="Shen B."/>
        </authorList>
    </citation>
    <scope>NUCLEOTIDE SEQUENCE [LARGE SCALE GENOMIC DNA]</scope>
    <source>
        <strain evidence="1 2">NPDC020568</strain>
    </source>
</reference>